<sequence>MAEDAASTDPLVPTHTKAWYYSQHGNADDVLKLDPNWPLPQLKDDQVLIKVIAASLNPIDYKRMNGLYKNYDPHLPKTVPGFDVAGVVVSVGREVTKVKVGDEVYGDINEEGVTNLKALGTLSEYTIAEERLLALKPPNLSFIEAAAIPAAIETAYEGLERAQFSAGKSILVVGGAGGVGHFVIQLAKHVYGASKIAATSSTEKLELLKKLGADWAIDYTKEKIEDLTEKFDVVYDTIGEPDRALKAVKEGGKAVTIVPPGLPPVIFFVLTSKGSILDKLRPYFENGQVKPLLDPNTPVPFSQLIQAISYIETSRATGKVVVYPIPTPQRSEMAEDASSTDSSIPTHTKAWYYSEHGRPADVLKFDPNWPLPQLKDDQVLIKVIAVSLNPVDYKRMHGEFKDTDPHLPVVPGYVVAGIVVKVGGEVRKFSVGDEVYGDINEHGLSNPKILGTLLEYTVAEERLLAHKPSNLSFIEAASIPLALELLETANEGFEHAQFSGGKSILVLGGAGGVGSYAIQLARHVYKASKIAATASTAKLQLLRDLGVDLPIDYTKDNFEDLPQKYDLVYDAVGQGDRAFKAIKEGGKVVTIVPPGHPPAIFFLLTSKGSILEKLRPYFESGQVKPILDPKTPLPFSQLVEAISYLETSRATGKVVLYPISSP</sequence>
<dbReference type="Pfam" id="PF00107">
    <property type="entry name" value="ADH_zinc_N"/>
    <property type="match status" value="1"/>
</dbReference>
<dbReference type="InterPro" id="IPR013154">
    <property type="entry name" value="ADH-like_N"/>
</dbReference>
<dbReference type="Gramene" id="rna-AYBTSS11_LOCUS12291">
    <property type="protein sequence ID" value="CAJ1946739.1"/>
    <property type="gene ID" value="gene-AYBTSS11_LOCUS12291"/>
</dbReference>
<evidence type="ECO:0000256" key="2">
    <source>
        <dbReference type="ARBA" id="ARBA00023002"/>
    </source>
</evidence>
<dbReference type="InterPro" id="IPR044626">
    <property type="entry name" value="AOR-like"/>
</dbReference>
<dbReference type="SUPFAM" id="SSF51735">
    <property type="entry name" value="NAD(P)-binding Rossmann-fold domains"/>
    <property type="match status" value="2"/>
</dbReference>
<keyword evidence="3" id="KW-0520">NAD</keyword>
<keyword evidence="2" id="KW-0560">Oxidoreductase</keyword>
<dbReference type="Gene3D" id="3.40.50.720">
    <property type="entry name" value="NAD(P)-binding Rossmann-like Domain"/>
    <property type="match status" value="2"/>
</dbReference>
<dbReference type="GO" id="GO:0016628">
    <property type="term" value="F:oxidoreductase activity, acting on the CH-CH group of donors, NAD or NADP as acceptor"/>
    <property type="evidence" value="ECO:0007669"/>
    <property type="project" value="InterPro"/>
</dbReference>
<dbReference type="InterPro" id="IPR011032">
    <property type="entry name" value="GroES-like_sf"/>
</dbReference>
<evidence type="ECO:0000256" key="3">
    <source>
        <dbReference type="ARBA" id="ARBA00023027"/>
    </source>
</evidence>
<dbReference type="InterPro" id="IPR020843">
    <property type="entry name" value="ER"/>
</dbReference>
<dbReference type="InterPro" id="IPR036291">
    <property type="entry name" value="NAD(P)-bd_dom_sf"/>
</dbReference>
<dbReference type="PANTHER" id="PTHR44573">
    <property type="entry name" value="NADPH-DEPENDENT ALKENAL/ONE OXIDOREDUCTASE, CHLOROPLASTIC"/>
    <property type="match status" value="1"/>
</dbReference>
<reference evidence="5" key="1">
    <citation type="submission" date="2023-10" db="EMBL/GenBank/DDBJ databases">
        <authorList>
            <person name="Domelevo Entfellner J.-B."/>
        </authorList>
    </citation>
    <scope>NUCLEOTIDE SEQUENCE</scope>
</reference>
<dbReference type="SUPFAM" id="SSF50129">
    <property type="entry name" value="GroES-like"/>
    <property type="match status" value="2"/>
</dbReference>
<evidence type="ECO:0000259" key="4">
    <source>
        <dbReference type="SMART" id="SM00829"/>
    </source>
</evidence>
<accession>A0AA86SAN0</accession>
<feature type="domain" description="Enoyl reductase (ER)" evidence="4">
    <location>
        <begin position="358"/>
        <end position="656"/>
    </location>
</feature>
<evidence type="ECO:0000313" key="6">
    <source>
        <dbReference type="Proteomes" id="UP001189624"/>
    </source>
</evidence>
<protein>
    <recommendedName>
        <fullName evidence="4">Enoyl reductase (ER) domain-containing protein</fullName>
    </recommendedName>
</protein>
<evidence type="ECO:0000256" key="1">
    <source>
        <dbReference type="ARBA" id="ARBA00010371"/>
    </source>
</evidence>
<comment type="similarity">
    <text evidence="1">Belongs to the zinc-containing alcohol dehydrogenase family. Quinone oxidoreductase subfamily.</text>
</comment>
<dbReference type="Gene3D" id="3.90.180.10">
    <property type="entry name" value="Medium-chain alcohol dehydrogenases, catalytic domain"/>
    <property type="match status" value="2"/>
</dbReference>
<feature type="domain" description="Enoyl reductase (ER)" evidence="4">
    <location>
        <begin position="26"/>
        <end position="322"/>
    </location>
</feature>
<gene>
    <name evidence="5" type="ORF">AYBTSS11_LOCUS12291</name>
</gene>
<dbReference type="Proteomes" id="UP001189624">
    <property type="component" value="Chromosome 4"/>
</dbReference>
<dbReference type="GO" id="GO:0008270">
    <property type="term" value="F:zinc ion binding"/>
    <property type="evidence" value="ECO:0007669"/>
    <property type="project" value="InterPro"/>
</dbReference>
<dbReference type="AlphaFoldDB" id="A0AA86SAN0"/>
<evidence type="ECO:0000313" key="5">
    <source>
        <dbReference type="EMBL" id="CAJ1946739.1"/>
    </source>
</evidence>
<dbReference type="PANTHER" id="PTHR44573:SF3">
    <property type="entry name" value="CYTOSOLIC ALKENAL_ONE OXIDOREDUCTASE"/>
    <property type="match status" value="1"/>
</dbReference>
<dbReference type="Pfam" id="PF08240">
    <property type="entry name" value="ADH_N"/>
    <property type="match status" value="2"/>
</dbReference>
<dbReference type="SMART" id="SM00829">
    <property type="entry name" value="PKS_ER"/>
    <property type="match status" value="2"/>
</dbReference>
<dbReference type="InterPro" id="IPR002364">
    <property type="entry name" value="Quin_OxRdtase/zeta-crystal_CS"/>
</dbReference>
<dbReference type="EMBL" id="OY731401">
    <property type="protein sequence ID" value="CAJ1946739.1"/>
    <property type="molecule type" value="Genomic_DNA"/>
</dbReference>
<dbReference type="Pfam" id="PF13602">
    <property type="entry name" value="ADH_zinc_N_2"/>
    <property type="match status" value="1"/>
</dbReference>
<organism evidence="5 6">
    <name type="scientific">Sphenostylis stenocarpa</name>
    <dbReference type="NCBI Taxonomy" id="92480"/>
    <lineage>
        <taxon>Eukaryota</taxon>
        <taxon>Viridiplantae</taxon>
        <taxon>Streptophyta</taxon>
        <taxon>Embryophyta</taxon>
        <taxon>Tracheophyta</taxon>
        <taxon>Spermatophyta</taxon>
        <taxon>Magnoliopsida</taxon>
        <taxon>eudicotyledons</taxon>
        <taxon>Gunneridae</taxon>
        <taxon>Pentapetalae</taxon>
        <taxon>rosids</taxon>
        <taxon>fabids</taxon>
        <taxon>Fabales</taxon>
        <taxon>Fabaceae</taxon>
        <taxon>Papilionoideae</taxon>
        <taxon>50 kb inversion clade</taxon>
        <taxon>NPAAA clade</taxon>
        <taxon>indigoferoid/millettioid clade</taxon>
        <taxon>Phaseoleae</taxon>
        <taxon>Sphenostylis</taxon>
    </lineage>
</organism>
<dbReference type="CDD" id="cd05289">
    <property type="entry name" value="MDR_like_2"/>
    <property type="match status" value="2"/>
</dbReference>
<name>A0AA86SAN0_9FABA</name>
<dbReference type="PROSITE" id="PS01162">
    <property type="entry name" value="QOR_ZETA_CRYSTAL"/>
    <property type="match status" value="2"/>
</dbReference>
<keyword evidence="6" id="KW-1185">Reference proteome</keyword>
<proteinExistence type="inferred from homology"/>
<dbReference type="InterPro" id="IPR013149">
    <property type="entry name" value="ADH-like_C"/>
</dbReference>